<reference evidence="4" key="1">
    <citation type="submission" date="2017-02" db="UniProtKB">
        <authorList>
            <consortium name="WormBaseParasite"/>
        </authorList>
    </citation>
    <scope>IDENTIFICATION</scope>
</reference>
<evidence type="ECO:0000256" key="1">
    <source>
        <dbReference type="SAM" id="MobiDB-lite"/>
    </source>
</evidence>
<name>A0A0M3JG27_ANISI</name>
<sequence length="77" mass="8564">MATHSRQKFEEENSKKESPTSIPDFLKPTPVAAGSRGQMAAHPYDCMTLACLCPFFRVSCVDCTFIPLFLFCKSIVS</sequence>
<dbReference type="EMBL" id="UYRR01013736">
    <property type="protein sequence ID" value="VDK26914.1"/>
    <property type="molecule type" value="Genomic_DNA"/>
</dbReference>
<keyword evidence="3" id="KW-1185">Reference proteome</keyword>
<organism evidence="4">
    <name type="scientific">Anisakis simplex</name>
    <name type="common">Herring worm</name>
    <dbReference type="NCBI Taxonomy" id="6269"/>
    <lineage>
        <taxon>Eukaryota</taxon>
        <taxon>Metazoa</taxon>
        <taxon>Ecdysozoa</taxon>
        <taxon>Nematoda</taxon>
        <taxon>Chromadorea</taxon>
        <taxon>Rhabditida</taxon>
        <taxon>Spirurina</taxon>
        <taxon>Ascaridomorpha</taxon>
        <taxon>Ascaridoidea</taxon>
        <taxon>Anisakidae</taxon>
        <taxon>Anisakis</taxon>
        <taxon>Anisakis simplex complex</taxon>
    </lineage>
</organism>
<accession>A0A0M3JG27</accession>
<dbReference type="Proteomes" id="UP000267096">
    <property type="component" value="Unassembled WGS sequence"/>
</dbReference>
<evidence type="ECO:0000313" key="2">
    <source>
        <dbReference type="EMBL" id="VDK26914.1"/>
    </source>
</evidence>
<proteinExistence type="predicted"/>
<dbReference type="WBParaSite" id="ASIM_0000658201-mRNA-1">
    <property type="protein sequence ID" value="ASIM_0000658201-mRNA-1"/>
    <property type="gene ID" value="ASIM_0000658201"/>
</dbReference>
<feature type="region of interest" description="Disordered" evidence="1">
    <location>
        <begin position="1"/>
        <end position="36"/>
    </location>
</feature>
<feature type="compositionally biased region" description="Basic and acidic residues" evidence="1">
    <location>
        <begin position="7"/>
        <end position="18"/>
    </location>
</feature>
<evidence type="ECO:0000313" key="3">
    <source>
        <dbReference type="Proteomes" id="UP000267096"/>
    </source>
</evidence>
<gene>
    <name evidence="2" type="ORF">ASIM_LOCUS6362</name>
</gene>
<dbReference type="AlphaFoldDB" id="A0A0M3JG27"/>
<evidence type="ECO:0000313" key="4">
    <source>
        <dbReference type="WBParaSite" id="ASIM_0000658201-mRNA-1"/>
    </source>
</evidence>
<reference evidence="2 3" key="2">
    <citation type="submission" date="2018-11" db="EMBL/GenBank/DDBJ databases">
        <authorList>
            <consortium name="Pathogen Informatics"/>
        </authorList>
    </citation>
    <scope>NUCLEOTIDE SEQUENCE [LARGE SCALE GENOMIC DNA]</scope>
</reference>
<protein>
    <submittedName>
        <fullName evidence="2 4">Uncharacterized protein</fullName>
    </submittedName>
</protein>